<feature type="region of interest" description="Disordered" evidence="8">
    <location>
        <begin position="454"/>
        <end position="490"/>
    </location>
</feature>
<feature type="transmembrane region" description="Helical" evidence="9">
    <location>
        <begin position="67"/>
        <end position="92"/>
    </location>
</feature>
<dbReference type="InterPro" id="IPR002550">
    <property type="entry name" value="CNNM"/>
</dbReference>
<sequence length="752" mass="81591">MSSKLAIADGRSNFNGYGTTRPAILGLAKVFFLGLTQASYVSAAPVMGLLGLATNEKDTLNDTEDPSLWLYLAVAAVLVLLGGAFAGLTIAYMGQDSIHLQVIATSSEGKEQWNAQKVLSLMQKGKHWVLVTLLLSNVIVNETLPIVLDRSLGGGWPAVIGSTGLIVIFGEIIPQAVCARYGLAIGAWMYPFVVTLMWILAPIGWPTAKLLDYVLGEDHGSIYKKSGLKTLVTLHKTLGSVPTERLNQDEVTIISAVLDLKEKAVGDIMTPMEDVFTMSADTVLDEATMDIILGAGYSRIPIYEPGNEQNFVGMLLVKILITYDPEDCKKVSEFALATLPETRPETSCLDIVNFFQEGKSHMVLVSEYPGENYGAIGVVTLEDVIEELIGEEIIDESDVYIDVHKAIRRIQPAPKARIQKGHIVGNPDNTALTAPEEHLIDLSEDQGLPIAKHVANGDQRSNSPINYSTSPKATFLRRNSSGADGKNVTVRGNMHDMREHLKHLGPSNLASRPKTTRYQTVKIKTAGPTPTASRQDSVHPHDSIEDHYQDDPAPQGGEGEGLLWSAGKDAKDGVQAVQQGYGSFDRPESSRSHKSNGRDQMYTDGLAENERPSSMSKEPGSPRRTELSRHNTSHSNQSTDTLGSLHSGHSLVRRKRGAARSGNITENIVDSGGVRKVVLETNSSSGEGESQGRRAEKTSPTIPTNGDYGDVDEDHSEAHRSEGGKKKRRRNRHKRKSAKSSEEGPSNGEPAQ</sequence>
<feature type="domain" description="CNNM transmembrane" evidence="11">
    <location>
        <begin position="64"/>
        <end position="250"/>
    </location>
</feature>
<dbReference type="PANTHER" id="PTHR12064">
    <property type="entry name" value="METAL TRANSPORTER CNNM"/>
    <property type="match status" value="1"/>
</dbReference>
<keyword evidence="4 7" id="KW-1133">Transmembrane helix</keyword>
<dbReference type="OrthoDB" id="5353557at2759"/>
<keyword evidence="3" id="KW-0677">Repeat</keyword>
<dbReference type="PROSITE" id="PS51846">
    <property type="entry name" value="CNNM"/>
    <property type="match status" value="1"/>
</dbReference>
<evidence type="ECO:0000256" key="8">
    <source>
        <dbReference type="SAM" id="MobiDB-lite"/>
    </source>
</evidence>
<feature type="region of interest" description="Disordered" evidence="8">
    <location>
        <begin position="580"/>
        <end position="752"/>
    </location>
</feature>
<feature type="transmembrane region" description="Helical" evidence="9">
    <location>
        <begin position="154"/>
        <end position="173"/>
    </location>
</feature>
<feature type="region of interest" description="Disordered" evidence="8">
    <location>
        <begin position="503"/>
        <end position="565"/>
    </location>
</feature>
<dbReference type="SUPFAM" id="SSF54631">
    <property type="entry name" value="CBS-domain pair"/>
    <property type="match status" value="1"/>
</dbReference>
<dbReference type="InterPro" id="IPR044751">
    <property type="entry name" value="Ion_transp-like_CBS"/>
</dbReference>
<evidence type="ECO:0000256" key="6">
    <source>
        <dbReference type="PROSITE-ProRule" id="PRU00703"/>
    </source>
</evidence>
<comment type="caution">
    <text evidence="12">The sequence shown here is derived from an EMBL/GenBank/DDBJ whole genome shotgun (WGS) entry which is preliminary data.</text>
</comment>
<evidence type="ECO:0000256" key="4">
    <source>
        <dbReference type="ARBA" id="ARBA00022989"/>
    </source>
</evidence>
<feature type="compositionally biased region" description="Polar residues" evidence="8">
    <location>
        <begin position="633"/>
        <end position="644"/>
    </location>
</feature>
<keyword evidence="6" id="KW-0129">CBS domain</keyword>
<feature type="compositionally biased region" description="Basic residues" evidence="8">
    <location>
        <begin position="725"/>
        <end position="738"/>
    </location>
</feature>
<dbReference type="EMBL" id="JAAMPI010000494">
    <property type="protein sequence ID" value="KAF4630943.1"/>
    <property type="molecule type" value="Genomic_DNA"/>
</dbReference>
<evidence type="ECO:0008006" key="14">
    <source>
        <dbReference type="Google" id="ProtNLM"/>
    </source>
</evidence>
<evidence type="ECO:0000256" key="3">
    <source>
        <dbReference type="ARBA" id="ARBA00022737"/>
    </source>
</evidence>
<dbReference type="PROSITE" id="PS51371">
    <property type="entry name" value="CBS"/>
    <property type="match status" value="1"/>
</dbReference>
<dbReference type="GO" id="GO:0016020">
    <property type="term" value="C:membrane"/>
    <property type="evidence" value="ECO:0007669"/>
    <property type="project" value="UniProtKB-SubCell"/>
</dbReference>
<feature type="transmembrane region" description="Helical" evidence="9">
    <location>
        <begin position="127"/>
        <end position="148"/>
    </location>
</feature>
<dbReference type="InterPro" id="IPR000644">
    <property type="entry name" value="CBS_dom"/>
</dbReference>
<dbReference type="AlphaFoldDB" id="A0A8H4W1S3"/>
<dbReference type="CDD" id="cd04590">
    <property type="entry name" value="CBS_pair_CorC_HlyC_assoc"/>
    <property type="match status" value="1"/>
</dbReference>
<feature type="compositionally biased region" description="Basic and acidic residues" evidence="8">
    <location>
        <begin position="536"/>
        <end position="550"/>
    </location>
</feature>
<proteinExistence type="predicted"/>
<evidence type="ECO:0000256" key="7">
    <source>
        <dbReference type="PROSITE-ProRule" id="PRU01193"/>
    </source>
</evidence>
<dbReference type="Gene3D" id="3.10.580.10">
    <property type="entry name" value="CBS-domain"/>
    <property type="match status" value="1"/>
</dbReference>
<evidence type="ECO:0000313" key="12">
    <source>
        <dbReference type="EMBL" id="KAF4630943.1"/>
    </source>
</evidence>
<dbReference type="GO" id="GO:0010960">
    <property type="term" value="P:magnesium ion homeostasis"/>
    <property type="evidence" value="ECO:0007669"/>
    <property type="project" value="InterPro"/>
</dbReference>
<keyword evidence="13" id="KW-1185">Reference proteome</keyword>
<gene>
    <name evidence="12" type="ORF">G7Y89_g7194</name>
</gene>
<comment type="subcellular location">
    <subcellularLocation>
        <location evidence="1">Membrane</location>
        <topology evidence="1">Multi-pass membrane protein</topology>
    </subcellularLocation>
</comment>
<organism evidence="12 13">
    <name type="scientific">Cudoniella acicularis</name>
    <dbReference type="NCBI Taxonomy" id="354080"/>
    <lineage>
        <taxon>Eukaryota</taxon>
        <taxon>Fungi</taxon>
        <taxon>Dikarya</taxon>
        <taxon>Ascomycota</taxon>
        <taxon>Pezizomycotina</taxon>
        <taxon>Leotiomycetes</taxon>
        <taxon>Helotiales</taxon>
        <taxon>Tricladiaceae</taxon>
        <taxon>Cudoniella</taxon>
    </lineage>
</organism>
<name>A0A8H4W1S3_9HELO</name>
<dbReference type="Proteomes" id="UP000566819">
    <property type="component" value="Unassembled WGS sequence"/>
</dbReference>
<accession>A0A8H4W1S3</accession>
<evidence type="ECO:0000313" key="13">
    <source>
        <dbReference type="Proteomes" id="UP000566819"/>
    </source>
</evidence>
<evidence type="ECO:0000256" key="1">
    <source>
        <dbReference type="ARBA" id="ARBA00004141"/>
    </source>
</evidence>
<dbReference type="InterPro" id="IPR046342">
    <property type="entry name" value="CBS_dom_sf"/>
</dbReference>
<dbReference type="GO" id="GO:0005737">
    <property type="term" value="C:cytoplasm"/>
    <property type="evidence" value="ECO:0007669"/>
    <property type="project" value="TreeGrafter"/>
</dbReference>
<dbReference type="GO" id="GO:0030026">
    <property type="term" value="P:intracellular manganese ion homeostasis"/>
    <property type="evidence" value="ECO:0007669"/>
    <property type="project" value="TreeGrafter"/>
</dbReference>
<evidence type="ECO:0000259" key="11">
    <source>
        <dbReference type="PROSITE" id="PS51846"/>
    </source>
</evidence>
<feature type="compositionally biased region" description="Basic and acidic residues" evidence="8">
    <location>
        <begin position="620"/>
        <end position="629"/>
    </location>
</feature>
<dbReference type="InterPro" id="IPR045095">
    <property type="entry name" value="ACDP"/>
</dbReference>
<feature type="transmembrane region" description="Helical" evidence="9">
    <location>
        <begin position="185"/>
        <end position="205"/>
    </location>
</feature>
<reference evidence="12 13" key="1">
    <citation type="submission" date="2020-03" db="EMBL/GenBank/DDBJ databases">
        <title>Draft Genome Sequence of Cudoniella acicularis.</title>
        <authorList>
            <person name="Buettner E."/>
            <person name="Kellner H."/>
        </authorList>
    </citation>
    <scope>NUCLEOTIDE SEQUENCE [LARGE SCALE GENOMIC DNA]</scope>
    <source>
        <strain evidence="12 13">DSM 108380</strain>
    </source>
</reference>
<evidence type="ECO:0000256" key="2">
    <source>
        <dbReference type="ARBA" id="ARBA00022692"/>
    </source>
</evidence>
<keyword evidence="2 7" id="KW-0812">Transmembrane</keyword>
<feature type="compositionally biased region" description="Polar residues" evidence="8">
    <location>
        <begin position="458"/>
        <end position="482"/>
    </location>
</feature>
<dbReference type="PANTHER" id="PTHR12064:SF97">
    <property type="entry name" value="METAL TRANSPORTER CNNM-5"/>
    <property type="match status" value="1"/>
</dbReference>
<evidence type="ECO:0000256" key="5">
    <source>
        <dbReference type="ARBA" id="ARBA00023136"/>
    </source>
</evidence>
<dbReference type="FunFam" id="3.10.580.10:FF:000006">
    <property type="entry name" value="DUF21 and CBS domain protein"/>
    <property type="match status" value="1"/>
</dbReference>
<dbReference type="Pfam" id="PF01595">
    <property type="entry name" value="CNNM"/>
    <property type="match status" value="1"/>
</dbReference>
<keyword evidence="5 7" id="KW-0472">Membrane</keyword>
<feature type="domain" description="CBS" evidence="10">
    <location>
        <begin position="331"/>
        <end position="396"/>
    </location>
</feature>
<evidence type="ECO:0000256" key="9">
    <source>
        <dbReference type="SAM" id="Phobius"/>
    </source>
</evidence>
<protein>
    <recommendedName>
        <fullName evidence="14">CNNM transmembrane domain-containing protein</fullName>
    </recommendedName>
</protein>
<evidence type="ECO:0000259" key="10">
    <source>
        <dbReference type="PROSITE" id="PS51371"/>
    </source>
</evidence>